<organism evidence="2 3">
    <name type="scientific">Trifolium medium</name>
    <dbReference type="NCBI Taxonomy" id="97028"/>
    <lineage>
        <taxon>Eukaryota</taxon>
        <taxon>Viridiplantae</taxon>
        <taxon>Streptophyta</taxon>
        <taxon>Embryophyta</taxon>
        <taxon>Tracheophyta</taxon>
        <taxon>Spermatophyta</taxon>
        <taxon>Magnoliopsida</taxon>
        <taxon>eudicotyledons</taxon>
        <taxon>Gunneridae</taxon>
        <taxon>Pentapetalae</taxon>
        <taxon>rosids</taxon>
        <taxon>fabids</taxon>
        <taxon>Fabales</taxon>
        <taxon>Fabaceae</taxon>
        <taxon>Papilionoideae</taxon>
        <taxon>50 kb inversion clade</taxon>
        <taxon>NPAAA clade</taxon>
        <taxon>Hologalegina</taxon>
        <taxon>IRL clade</taxon>
        <taxon>Trifolieae</taxon>
        <taxon>Trifolium</taxon>
    </lineage>
</organism>
<dbReference type="EMBL" id="LXQA010330037">
    <property type="protein sequence ID" value="MCI44396.1"/>
    <property type="molecule type" value="Genomic_DNA"/>
</dbReference>
<accession>A0A392S968</accession>
<comment type="caution">
    <text evidence="2">The sequence shown here is derived from an EMBL/GenBank/DDBJ whole genome shotgun (WGS) entry which is preliminary data.</text>
</comment>
<dbReference type="Proteomes" id="UP000265520">
    <property type="component" value="Unassembled WGS sequence"/>
</dbReference>
<name>A0A392S968_9FABA</name>
<evidence type="ECO:0000256" key="1">
    <source>
        <dbReference type="SAM" id="MobiDB-lite"/>
    </source>
</evidence>
<feature type="region of interest" description="Disordered" evidence="1">
    <location>
        <begin position="1"/>
        <end position="32"/>
    </location>
</feature>
<dbReference type="AlphaFoldDB" id="A0A392S968"/>
<feature type="compositionally biased region" description="Basic and acidic residues" evidence="1">
    <location>
        <begin position="8"/>
        <end position="17"/>
    </location>
</feature>
<evidence type="ECO:0000313" key="3">
    <source>
        <dbReference type="Proteomes" id="UP000265520"/>
    </source>
</evidence>
<keyword evidence="3" id="KW-1185">Reference proteome</keyword>
<sequence>MTETGQGIEKKNGERNTQRLKNRAAMGNSKKR</sequence>
<protein>
    <submittedName>
        <fullName evidence="2">Uncharacterized protein</fullName>
    </submittedName>
</protein>
<reference evidence="2 3" key="1">
    <citation type="journal article" date="2018" name="Front. Plant Sci.">
        <title>Red Clover (Trifolium pratense) and Zigzag Clover (T. medium) - A Picture of Genomic Similarities and Differences.</title>
        <authorList>
            <person name="Dluhosova J."/>
            <person name="Istvanek J."/>
            <person name="Nedelnik J."/>
            <person name="Repkova J."/>
        </authorList>
    </citation>
    <scope>NUCLEOTIDE SEQUENCE [LARGE SCALE GENOMIC DNA]</scope>
    <source>
        <strain evidence="3">cv. 10/8</strain>
        <tissue evidence="2">Leaf</tissue>
    </source>
</reference>
<feature type="non-terminal residue" evidence="2">
    <location>
        <position position="32"/>
    </location>
</feature>
<proteinExistence type="predicted"/>
<evidence type="ECO:0000313" key="2">
    <source>
        <dbReference type="EMBL" id="MCI44396.1"/>
    </source>
</evidence>